<evidence type="ECO:0000259" key="5">
    <source>
        <dbReference type="PROSITE" id="PS51388"/>
    </source>
</evidence>
<evidence type="ECO:0000256" key="4">
    <source>
        <dbReference type="SAM" id="MobiDB-lite"/>
    </source>
</evidence>
<dbReference type="PANTHER" id="PTHR11566:SF235">
    <property type="entry name" value="DYNAMIN-RELATED PROTEIN DNM1"/>
    <property type="match status" value="1"/>
</dbReference>
<comment type="caution">
    <text evidence="7">The sequence shown here is derived from an EMBL/GenBank/DDBJ whole genome shotgun (WGS) entry which is preliminary data.</text>
</comment>
<dbReference type="GO" id="GO:0005874">
    <property type="term" value="C:microtubule"/>
    <property type="evidence" value="ECO:0007669"/>
    <property type="project" value="TreeGrafter"/>
</dbReference>
<dbReference type="InterPro" id="IPR020850">
    <property type="entry name" value="GED_dom"/>
</dbReference>
<dbReference type="GO" id="GO:0005739">
    <property type="term" value="C:mitochondrion"/>
    <property type="evidence" value="ECO:0007669"/>
    <property type="project" value="TreeGrafter"/>
</dbReference>
<dbReference type="InterPro" id="IPR027417">
    <property type="entry name" value="P-loop_NTPase"/>
</dbReference>
<dbReference type="GO" id="GO:0003924">
    <property type="term" value="F:GTPase activity"/>
    <property type="evidence" value="ECO:0007669"/>
    <property type="project" value="InterPro"/>
</dbReference>
<protein>
    <submittedName>
        <fullName evidence="7">Dynamin-related GTPase</fullName>
    </submittedName>
</protein>
<feature type="compositionally biased region" description="Polar residues" evidence="4">
    <location>
        <begin position="564"/>
        <end position="573"/>
    </location>
</feature>
<dbReference type="GO" id="GO:0008017">
    <property type="term" value="F:microtubule binding"/>
    <property type="evidence" value="ECO:0007669"/>
    <property type="project" value="TreeGrafter"/>
</dbReference>
<feature type="region of interest" description="Disordered" evidence="4">
    <location>
        <begin position="535"/>
        <end position="573"/>
    </location>
</feature>
<name>A0AAV5RJH8_STABA</name>
<dbReference type="GO" id="GO:0016559">
    <property type="term" value="P:peroxisome fission"/>
    <property type="evidence" value="ECO:0007669"/>
    <property type="project" value="TreeGrafter"/>
</dbReference>
<keyword evidence="8" id="KW-1185">Reference proteome</keyword>
<evidence type="ECO:0000256" key="2">
    <source>
        <dbReference type="ARBA" id="ARBA00023134"/>
    </source>
</evidence>
<dbReference type="InterPro" id="IPR019762">
    <property type="entry name" value="Dynamin_GTPase_CS"/>
</dbReference>
<dbReference type="SMART" id="SM00053">
    <property type="entry name" value="DYNc"/>
    <property type="match status" value="1"/>
</dbReference>
<feature type="domain" description="GED" evidence="5">
    <location>
        <begin position="632"/>
        <end position="719"/>
    </location>
</feature>
<dbReference type="InterPro" id="IPR030381">
    <property type="entry name" value="G_DYNAMIN_dom"/>
</dbReference>
<dbReference type="PRINTS" id="PR00195">
    <property type="entry name" value="DYNAMIN"/>
</dbReference>
<dbReference type="GO" id="GO:0000266">
    <property type="term" value="P:mitochondrial fission"/>
    <property type="evidence" value="ECO:0007669"/>
    <property type="project" value="TreeGrafter"/>
</dbReference>
<dbReference type="InterPro" id="IPR003130">
    <property type="entry name" value="GED"/>
</dbReference>
<dbReference type="EMBL" id="BTGC01000008">
    <property type="protein sequence ID" value="GMM51714.1"/>
    <property type="molecule type" value="Genomic_DNA"/>
</dbReference>
<accession>A0AAV5RJH8</accession>
<dbReference type="Gene3D" id="3.40.50.300">
    <property type="entry name" value="P-loop containing nucleotide triphosphate hydrolases"/>
    <property type="match status" value="1"/>
</dbReference>
<dbReference type="SMART" id="SM00302">
    <property type="entry name" value="GED"/>
    <property type="match status" value="1"/>
</dbReference>
<dbReference type="InterPro" id="IPR022812">
    <property type="entry name" value="Dynamin"/>
</dbReference>
<dbReference type="Proteomes" id="UP001362899">
    <property type="component" value="Unassembled WGS sequence"/>
</dbReference>
<proteinExistence type="inferred from homology"/>
<gene>
    <name evidence="7" type="ORF">DASB73_026770</name>
</gene>
<dbReference type="AlphaFoldDB" id="A0AAV5RJH8"/>
<comment type="similarity">
    <text evidence="3">Belongs to the TRAFAC class dynamin-like GTPase superfamily. Dynamin/Fzo/YdjA family.</text>
</comment>
<evidence type="ECO:0000256" key="3">
    <source>
        <dbReference type="RuleBase" id="RU003932"/>
    </source>
</evidence>
<organism evidence="7 8">
    <name type="scientific">Starmerella bacillaris</name>
    <name type="common">Yeast</name>
    <name type="synonym">Candida zemplinina</name>
    <dbReference type="NCBI Taxonomy" id="1247836"/>
    <lineage>
        <taxon>Eukaryota</taxon>
        <taxon>Fungi</taxon>
        <taxon>Dikarya</taxon>
        <taxon>Ascomycota</taxon>
        <taxon>Saccharomycotina</taxon>
        <taxon>Dipodascomycetes</taxon>
        <taxon>Dipodascales</taxon>
        <taxon>Trichomonascaceae</taxon>
        <taxon>Starmerella</taxon>
    </lineage>
</organism>
<dbReference type="GO" id="GO:0005777">
    <property type="term" value="C:peroxisome"/>
    <property type="evidence" value="ECO:0007669"/>
    <property type="project" value="TreeGrafter"/>
</dbReference>
<dbReference type="InterPro" id="IPR001401">
    <property type="entry name" value="Dynamin_GTPase"/>
</dbReference>
<dbReference type="CDD" id="cd08771">
    <property type="entry name" value="DLP_1"/>
    <property type="match status" value="1"/>
</dbReference>
<dbReference type="GO" id="GO:0006897">
    <property type="term" value="P:endocytosis"/>
    <property type="evidence" value="ECO:0007669"/>
    <property type="project" value="TreeGrafter"/>
</dbReference>
<dbReference type="SUPFAM" id="SSF52540">
    <property type="entry name" value="P-loop containing nucleoside triphosphate hydrolases"/>
    <property type="match status" value="1"/>
</dbReference>
<dbReference type="PANTHER" id="PTHR11566">
    <property type="entry name" value="DYNAMIN"/>
    <property type="match status" value="1"/>
</dbReference>
<evidence type="ECO:0000256" key="1">
    <source>
        <dbReference type="ARBA" id="ARBA00022741"/>
    </source>
</evidence>
<dbReference type="PROSITE" id="PS00410">
    <property type="entry name" value="G_DYNAMIN_1"/>
    <property type="match status" value="1"/>
</dbReference>
<dbReference type="FunFam" id="3.40.50.300:FF:001027">
    <property type="entry name" value="dynamin-related protein 3A"/>
    <property type="match status" value="1"/>
</dbReference>
<dbReference type="Gene3D" id="1.20.120.1240">
    <property type="entry name" value="Dynamin, middle domain"/>
    <property type="match status" value="1"/>
</dbReference>
<evidence type="ECO:0000259" key="6">
    <source>
        <dbReference type="PROSITE" id="PS51718"/>
    </source>
</evidence>
<dbReference type="GO" id="GO:0005525">
    <property type="term" value="F:GTP binding"/>
    <property type="evidence" value="ECO:0007669"/>
    <property type="project" value="UniProtKB-KW"/>
</dbReference>
<dbReference type="InterPro" id="IPR000375">
    <property type="entry name" value="Dynamin_stalk"/>
</dbReference>
<reference evidence="7 8" key="1">
    <citation type="journal article" date="2023" name="Elife">
        <title>Identification of key yeast species and microbe-microbe interactions impacting larval growth of Drosophila in the wild.</title>
        <authorList>
            <person name="Mure A."/>
            <person name="Sugiura Y."/>
            <person name="Maeda R."/>
            <person name="Honda K."/>
            <person name="Sakurai N."/>
            <person name="Takahashi Y."/>
            <person name="Watada M."/>
            <person name="Katoh T."/>
            <person name="Gotoh A."/>
            <person name="Gotoh Y."/>
            <person name="Taniguchi I."/>
            <person name="Nakamura K."/>
            <person name="Hayashi T."/>
            <person name="Katayama T."/>
            <person name="Uemura T."/>
            <person name="Hattori Y."/>
        </authorList>
    </citation>
    <scope>NUCLEOTIDE SEQUENCE [LARGE SCALE GENOMIC DNA]</scope>
    <source>
        <strain evidence="7 8">SB-73</strain>
    </source>
</reference>
<dbReference type="PROSITE" id="PS51388">
    <property type="entry name" value="GED"/>
    <property type="match status" value="1"/>
</dbReference>
<keyword evidence="2 3" id="KW-0342">GTP-binding</keyword>
<dbReference type="Pfam" id="PF02212">
    <property type="entry name" value="GED"/>
    <property type="match status" value="1"/>
</dbReference>
<dbReference type="Pfam" id="PF01031">
    <property type="entry name" value="Dynamin_M"/>
    <property type="match status" value="1"/>
</dbReference>
<dbReference type="GO" id="GO:0048312">
    <property type="term" value="P:intracellular distribution of mitochondria"/>
    <property type="evidence" value="ECO:0007669"/>
    <property type="project" value="TreeGrafter"/>
</dbReference>
<dbReference type="Pfam" id="PF00350">
    <property type="entry name" value="Dynamin_N"/>
    <property type="match status" value="1"/>
</dbReference>
<evidence type="ECO:0000313" key="7">
    <source>
        <dbReference type="EMBL" id="GMM51714.1"/>
    </source>
</evidence>
<dbReference type="InterPro" id="IPR045063">
    <property type="entry name" value="Dynamin_N"/>
</dbReference>
<dbReference type="PROSITE" id="PS51718">
    <property type="entry name" value="G_DYNAMIN_2"/>
    <property type="match status" value="1"/>
</dbReference>
<keyword evidence="1 3" id="KW-0547">Nucleotide-binding</keyword>
<sequence length="719" mass="79073">MTGLDDLVPIVNRIQDLVISNASCGSLDLPQVVVVGAQSSGKSSVIELLVKRDFLPRGTGIVTRRPLAITLINDKEEYFEFLHLKGEKLHSVDDVRSEIEKETFRIAGPDKGISRVPISLKVHAPDLLDLTLVDLPGVTKVPVGDQPADIEKQTKDLVFEYISNPNSIILAITPANQDIVNSESLNLARIVDPQGKRTLGVLTKLDLMDQGTDAVDVLSGQTYPLKLGFVGIVNRSQSDVINRKSLSDSIEAEKRFFSMHPSYRAMAGKLGTAYLASRLNQLLLMHIRNKLPDLRAKVNSLVSQTERELHRLGANSFDGNDRGPLVLTVMLNFAARFNASIEGTTENTNITSISMDINDPDTPDVSELSMSSPLNFRDELSGGARIYEIFSTVFEQRLSDLNPLSQLSMEDVRVAIRNSAGPRASLFVPEHAFDILIKPLIALFLAPAQQCVQLVYEELAKVSHSCADQDLKRFPAFKTRLLEVLNNLLSSLLKSTSSYIRSLVEIQSAYINTNHPRFVSAGDIVSYALQSDETENNAADRTIEAETTNVDDDSDASIEINAPESRSSPSASTAALLGSSFTPAANNSAAAAPGIPTEDKFLKYFFGKNDSKPSALPADKQANISAKDAMECRLMYKLLESYFQVVRETVSDQVPKAIMHFMVNSAKRQIQSRLITELYKEDLFDELLHEDENVVSERAKLAEALETYKTAASVLSEVL</sequence>
<dbReference type="GO" id="GO:0016020">
    <property type="term" value="C:membrane"/>
    <property type="evidence" value="ECO:0007669"/>
    <property type="project" value="TreeGrafter"/>
</dbReference>
<evidence type="ECO:0000313" key="8">
    <source>
        <dbReference type="Proteomes" id="UP001362899"/>
    </source>
</evidence>
<feature type="domain" description="Dynamin-type G" evidence="6">
    <location>
        <begin position="26"/>
        <end position="292"/>
    </location>
</feature>